<dbReference type="Proteomes" id="UP000267029">
    <property type="component" value="Unassembled WGS sequence"/>
</dbReference>
<keyword evidence="1" id="KW-0812">Transmembrane</keyword>
<accession>A0A0R3UHB3</accession>
<feature type="transmembrane region" description="Helical" evidence="1">
    <location>
        <begin position="104"/>
        <end position="129"/>
    </location>
</feature>
<reference evidence="2 3" key="1">
    <citation type="submission" date="2018-10" db="EMBL/GenBank/DDBJ databases">
        <authorList>
            <consortium name="Pathogen Informatics"/>
        </authorList>
    </citation>
    <scope>NUCLEOTIDE SEQUENCE [LARGE SCALE GENOMIC DNA]</scope>
</reference>
<dbReference type="OrthoDB" id="6244672at2759"/>
<feature type="transmembrane region" description="Helical" evidence="1">
    <location>
        <begin position="62"/>
        <end position="84"/>
    </location>
</feature>
<sequence length="262" mass="29876">MQVVEITTGEIIDRRHLIQTKRFITAAQFLRNWVFVSAAGAELALMQADHTHRVVERLGPMFYVQVVALLSAGGVFYYCLAKFWTYRIITCLWKNEEIRISLLITLHPFSIATMSLLLIAHCLPAVLLISLKTFTLREVFAVATSDTGLSTRWSFIATQTRMTCSVFGLLVMFVVGEVLSWRMPYQAWVWQLMAALVDTVVQLTVVGELNRELAMAKAAIVRKGNKKSKKPACRKFYTWLAKPLCTCYPKWPKLFVYPVESK</sequence>
<keyword evidence="1" id="KW-1133">Transmembrane helix</keyword>
<evidence type="ECO:0000313" key="2">
    <source>
        <dbReference type="EMBL" id="VDD80703.1"/>
    </source>
</evidence>
<protein>
    <submittedName>
        <fullName evidence="4">TLC domain-containing protein</fullName>
    </submittedName>
</protein>
<proteinExistence type="predicted"/>
<dbReference type="AlphaFoldDB" id="A0A0R3UHB3"/>
<gene>
    <name evidence="2" type="ORF">MCOS_LOCUS6706</name>
</gene>
<name>A0A0R3UHB3_MESCO</name>
<evidence type="ECO:0000313" key="4">
    <source>
        <dbReference type="WBParaSite" id="MCU_002408-RA"/>
    </source>
</evidence>
<keyword evidence="3" id="KW-1185">Reference proteome</keyword>
<dbReference type="EMBL" id="UXSR01005285">
    <property type="protein sequence ID" value="VDD80703.1"/>
    <property type="molecule type" value="Genomic_DNA"/>
</dbReference>
<dbReference type="WBParaSite" id="MCU_002408-RA">
    <property type="protein sequence ID" value="MCU_002408-RA"/>
    <property type="gene ID" value="MCU_002408"/>
</dbReference>
<feature type="transmembrane region" description="Helical" evidence="1">
    <location>
        <begin position="162"/>
        <end position="181"/>
    </location>
</feature>
<reference evidence="4" key="2">
    <citation type="submission" date="2019-11" db="UniProtKB">
        <authorList>
            <consortium name="WormBaseParasite"/>
        </authorList>
    </citation>
    <scope>IDENTIFICATION</scope>
</reference>
<keyword evidence="1" id="KW-0472">Membrane</keyword>
<evidence type="ECO:0000256" key="1">
    <source>
        <dbReference type="SAM" id="Phobius"/>
    </source>
</evidence>
<evidence type="ECO:0000313" key="3">
    <source>
        <dbReference type="Proteomes" id="UP000267029"/>
    </source>
</evidence>
<organism evidence="4">
    <name type="scientific">Mesocestoides corti</name>
    <name type="common">Flatworm</name>
    <dbReference type="NCBI Taxonomy" id="53468"/>
    <lineage>
        <taxon>Eukaryota</taxon>
        <taxon>Metazoa</taxon>
        <taxon>Spiralia</taxon>
        <taxon>Lophotrochozoa</taxon>
        <taxon>Platyhelminthes</taxon>
        <taxon>Cestoda</taxon>
        <taxon>Eucestoda</taxon>
        <taxon>Cyclophyllidea</taxon>
        <taxon>Mesocestoididae</taxon>
        <taxon>Mesocestoides</taxon>
    </lineage>
</organism>